<keyword evidence="1" id="KW-1133">Transmembrane helix</keyword>
<evidence type="ECO:0000313" key="2">
    <source>
        <dbReference type="EMBL" id="BBG26229.1"/>
    </source>
</evidence>
<sequence length="1074" mass="118813">MRKALLLLFLLFFLPPLVTVIYVSASQGTYNFGSDPAVGISDNGVVCTPSGERTYSFTTHAVKGEFTFYGGQFFSGPPVNSPSFSVQLNAQLFTGHQVYWAQDVALVKSSGSAYVVVAVDNLWNFTIYHAGLQGVTGNGIDNGTFYEYAYPTRFVTRAPFTVTAEMVAITQGGHPAVEMFFSFSNSTFSTSFQYDTVVIPVGGYSFFGVGLPSIYPDDIEWVVGGGGGGSSLSVNAWSATMTAWYRHDGTFYVLTGGSPISHDTGESATGISETWDNSQMIVQQTYGGITCSPLWTAQAHVEKEKDTLQINVLPDGAEWLGKLVGPEDECISLTDGGSLNTSSLPPGQYTLTVNLLVAGQEVYSYSYPFSVGKPAEVTVTSPSGYFIANGVEYKSNSTYNFSVPVTITFPQVNVSTDERLVYSYSLVNNEKEEEVSITSGGIYNVTAEYVKQYYVNFPFPVKGSVNGVNGTLDTGWYNAGDEVEVFPQLVNLGEEEANVSGSSFTVESGEATLNYYYLYYVNLSQGTYVFIDGNLTYFKSGFLRQGTSFSVDRVFNVSIGEREVVSSNVSNVTVISPLFVEINLKVQYLVKETLPNGTSLEWVNSGENITFPKVIDEGEERYVINGTDWYVVKAPENLSPPYLLQFLVRATLPTGNVTQWVDNGTLVRFPMIYVNSSVRWYTNSSVFVSSPMNVTPAYVLQYFVTLKLPNGTIKGWYDNGTKIALPHVINVKQGVRYVTSILCVTIEKPINSSPQYVLQYLLNETLPNGTLTKWVDNGTLVRFPMIYVNSSVRWYTNSSVFVSSPMNVTPAYVLQYFVTVTLPNGTIKGWYDNGTKIALPHVINVKQGVRYVTSILCVTIEKPINSSPQYVLQYLLNETLPNGTLTKWVDNGTLVRFPMIYVNSSVRWYTNSSVFVSSPMNVTPAYVLQYFVTVTLPNGTETMWADYGKPINIPSIINDTDVLYVLSSEPIALNHSITPVYEKEFKVSIQYPNGTVTRYIPDHNSLRLEYNAPFYDTVKWVGTYQVSNGGEVKVDSPIYEKAVVTFNYLLLIPIVVILVSFLFLMVRKRSADLN</sequence>
<keyword evidence="1" id="KW-0472">Membrane</keyword>
<name>A0A510E158_9CREN</name>
<feature type="transmembrane region" description="Helical" evidence="1">
    <location>
        <begin position="1046"/>
        <end position="1066"/>
    </location>
</feature>
<reference evidence="3" key="1">
    <citation type="submission" date="2018-09" db="EMBL/GenBank/DDBJ databases">
        <title>Complete Genome Sequencing of Sulfolobus sp. JCM 16834.</title>
        <authorList>
            <person name="Kato S."/>
            <person name="Itoh T."/>
            <person name="Ohkuma M."/>
        </authorList>
    </citation>
    <scope>NUCLEOTIDE SEQUENCE [LARGE SCALE GENOMIC DNA]</scope>
    <source>
        <strain evidence="3">IC-007</strain>
    </source>
</reference>
<evidence type="ECO:0000256" key="1">
    <source>
        <dbReference type="SAM" id="Phobius"/>
    </source>
</evidence>
<evidence type="ECO:0008006" key="4">
    <source>
        <dbReference type="Google" id="ProtNLM"/>
    </source>
</evidence>
<accession>A0A510E158</accession>
<dbReference type="Pfam" id="PF05317">
    <property type="entry name" value="Thermopsin"/>
    <property type="match status" value="1"/>
</dbReference>
<dbReference type="InterPro" id="IPR007981">
    <property type="entry name" value="Peptidase_A5"/>
</dbReference>
<dbReference type="EMBL" id="AP018930">
    <property type="protein sequence ID" value="BBG26229.1"/>
    <property type="molecule type" value="Genomic_DNA"/>
</dbReference>
<dbReference type="GeneID" id="41717141"/>
<gene>
    <name evidence="2" type="ORF">IC007_0734</name>
</gene>
<dbReference type="AlphaFoldDB" id="A0A510E158"/>
<protein>
    <recommendedName>
        <fullName evidence="4">Thermopsin</fullName>
    </recommendedName>
</protein>
<organism evidence="2 3">
    <name type="scientific">Sulfuracidifex tepidarius</name>
    <dbReference type="NCBI Taxonomy" id="1294262"/>
    <lineage>
        <taxon>Archaea</taxon>
        <taxon>Thermoproteota</taxon>
        <taxon>Thermoprotei</taxon>
        <taxon>Sulfolobales</taxon>
        <taxon>Sulfolobaceae</taxon>
        <taxon>Sulfuracidifex</taxon>
    </lineage>
</organism>
<proteinExistence type="predicted"/>
<dbReference type="Proteomes" id="UP000325030">
    <property type="component" value="Chromosome"/>
</dbReference>
<evidence type="ECO:0000313" key="3">
    <source>
        <dbReference type="Proteomes" id="UP000325030"/>
    </source>
</evidence>
<dbReference type="RefSeq" id="WP_149564727.1">
    <property type="nucleotide sequence ID" value="NZ_AP018930.1"/>
</dbReference>
<keyword evidence="1" id="KW-0812">Transmembrane</keyword>